<dbReference type="EMBL" id="JBHDLN010000016">
    <property type="protein sequence ID" value="MFB0845751.1"/>
    <property type="molecule type" value="Genomic_DNA"/>
</dbReference>
<keyword evidence="2" id="KW-1185">Reference proteome</keyword>
<dbReference type="RefSeq" id="WP_167670358.1">
    <property type="nucleotide sequence ID" value="NZ_JBHDLN010000016.1"/>
</dbReference>
<sequence>MTKQRHVGQSFRAVVMPIKIKNGIPTVISLGGQVYILQGKDQFKGKPDAQAGR</sequence>
<name>A0ABV4V6P2_9BACL</name>
<protein>
    <submittedName>
        <fullName evidence="1">Uncharacterized protein</fullName>
    </submittedName>
</protein>
<proteinExistence type="predicted"/>
<comment type="caution">
    <text evidence="1">The sequence shown here is derived from an EMBL/GenBank/DDBJ whole genome shotgun (WGS) entry which is preliminary data.</text>
</comment>
<organism evidence="1 2">
    <name type="scientific">Paenibacillus oleatilyticus</name>
    <dbReference type="NCBI Taxonomy" id="2594886"/>
    <lineage>
        <taxon>Bacteria</taxon>
        <taxon>Bacillati</taxon>
        <taxon>Bacillota</taxon>
        <taxon>Bacilli</taxon>
        <taxon>Bacillales</taxon>
        <taxon>Paenibacillaceae</taxon>
        <taxon>Paenibacillus</taxon>
    </lineage>
</organism>
<evidence type="ECO:0000313" key="1">
    <source>
        <dbReference type="EMBL" id="MFB0845751.1"/>
    </source>
</evidence>
<evidence type="ECO:0000313" key="2">
    <source>
        <dbReference type="Proteomes" id="UP001575622"/>
    </source>
</evidence>
<reference evidence="1 2" key="1">
    <citation type="submission" date="2024-09" db="EMBL/GenBank/DDBJ databases">
        <authorList>
            <person name="Makale K.P.P."/>
            <person name="Makhzoum A."/>
            <person name="Rantong G."/>
            <person name="Rahube T.O."/>
        </authorList>
    </citation>
    <scope>NUCLEOTIDE SEQUENCE [LARGE SCALE GENOMIC DNA]</scope>
    <source>
        <strain evidence="1 2">KM_D13</strain>
    </source>
</reference>
<accession>A0ABV4V6P2</accession>
<gene>
    <name evidence="1" type="ORF">ACEU3E_26545</name>
</gene>
<dbReference type="Proteomes" id="UP001575622">
    <property type="component" value="Unassembled WGS sequence"/>
</dbReference>